<accession>A0A7G9Z066</accession>
<dbReference type="EMBL" id="MT631548">
    <property type="protein sequence ID" value="QNO53650.1"/>
    <property type="molecule type" value="Genomic_DNA"/>
</dbReference>
<proteinExistence type="predicted"/>
<sequence length="149" mass="17768">MNFPDINVVFSFCVPGHIFENRSRDLVLSDKEFIFSDRGLNVLNLVLNRFLEGLSRDLIDIIIARKEEVKEILEIIDVVNDNFRKNIMQRILIDVGIRDLEDIEILSDAIWIKERGYYVEITFWTYDEEHILPKRQLLEMKFNIVVRRP</sequence>
<name>A0A7G9Z066_9EURY</name>
<protein>
    <submittedName>
        <fullName evidence="1">Uncharacterized protein</fullName>
    </submittedName>
</protein>
<gene>
    <name evidence="1" type="ORF">DJFKIEJF_00014</name>
</gene>
<organism evidence="1">
    <name type="scientific">Candidatus Methanophagaceae archaeon ANME-1 ERB6</name>
    <dbReference type="NCBI Taxonomy" id="2759912"/>
    <lineage>
        <taxon>Archaea</taxon>
        <taxon>Methanobacteriati</taxon>
        <taxon>Methanobacteriota</taxon>
        <taxon>Stenosarchaea group</taxon>
        <taxon>Methanomicrobia</taxon>
        <taxon>Candidatus Methanophagales</taxon>
        <taxon>Candidatus Methanophagaceae</taxon>
    </lineage>
</organism>
<evidence type="ECO:0000313" key="1">
    <source>
        <dbReference type="EMBL" id="QNO53650.1"/>
    </source>
</evidence>
<dbReference type="AlphaFoldDB" id="A0A7G9Z066"/>
<reference evidence="1" key="1">
    <citation type="submission" date="2020-06" db="EMBL/GenBank/DDBJ databases">
        <title>Unique genomic features of the anaerobic methanotrophic archaea.</title>
        <authorList>
            <person name="Chadwick G.L."/>
            <person name="Skennerton C.T."/>
            <person name="Laso-Perez R."/>
            <person name="Leu A.O."/>
            <person name="Speth D.R."/>
            <person name="Yu H."/>
            <person name="Morgan-Lang C."/>
            <person name="Hatzenpichler R."/>
            <person name="Goudeau D."/>
            <person name="Malmstrom R."/>
            <person name="Brazelton W.J."/>
            <person name="Woyke T."/>
            <person name="Hallam S.J."/>
            <person name="Tyson G.W."/>
            <person name="Wegener G."/>
            <person name="Boetius A."/>
            <person name="Orphan V."/>
        </authorList>
    </citation>
    <scope>NUCLEOTIDE SEQUENCE</scope>
</reference>